<comment type="similarity">
    <text evidence="1">Belongs to the DinB family.</text>
</comment>
<dbReference type="InterPro" id="IPR034660">
    <property type="entry name" value="DinB/YfiT-like"/>
</dbReference>
<keyword evidence="2" id="KW-0479">Metal-binding</keyword>
<evidence type="ECO:0000256" key="2">
    <source>
        <dbReference type="ARBA" id="ARBA00022723"/>
    </source>
</evidence>
<organism evidence="3 4">
    <name type="scientific">Pedobacter rhodius</name>
    <dbReference type="NCBI Taxonomy" id="3004098"/>
    <lineage>
        <taxon>Bacteria</taxon>
        <taxon>Pseudomonadati</taxon>
        <taxon>Bacteroidota</taxon>
        <taxon>Sphingobacteriia</taxon>
        <taxon>Sphingobacteriales</taxon>
        <taxon>Sphingobacteriaceae</taxon>
        <taxon>Pedobacter</taxon>
    </lineage>
</organism>
<dbReference type="PANTHER" id="PTHR37302:SF3">
    <property type="entry name" value="DAMAGE-INDUCIBLE PROTEIN DINB"/>
    <property type="match status" value="1"/>
</dbReference>
<evidence type="ECO:0008006" key="5">
    <source>
        <dbReference type="Google" id="ProtNLM"/>
    </source>
</evidence>
<dbReference type="SUPFAM" id="SSF109854">
    <property type="entry name" value="DinB/YfiT-like putative metalloenzymes"/>
    <property type="match status" value="1"/>
</dbReference>
<sequence>MVDEFITYTELADKKVMEAFVSSDLHMPEAERLFSHVLNAQHIWAKRISGEAVIYDVWQEHKKENFNRISLNNFKLIHACLATKNFDEVLVYKNSKGEEFKNTVGEMFLHMLNHSTYHRGQIITLLKNSGIEPPVTDYIIFKRTNLL</sequence>
<keyword evidence="4" id="KW-1185">Reference proteome</keyword>
<evidence type="ECO:0000313" key="3">
    <source>
        <dbReference type="EMBL" id="MCZ4225573.1"/>
    </source>
</evidence>
<dbReference type="Pfam" id="PF05163">
    <property type="entry name" value="DinB"/>
    <property type="match status" value="1"/>
</dbReference>
<accession>A0ABT4L312</accession>
<gene>
    <name evidence="3" type="ORF">O0931_19820</name>
</gene>
<dbReference type="Gene3D" id="1.20.120.450">
    <property type="entry name" value="dinb family like domain"/>
    <property type="match status" value="1"/>
</dbReference>
<dbReference type="RefSeq" id="WP_269417206.1">
    <property type="nucleotide sequence ID" value="NZ_JAPWGL010000007.1"/>
</dbReference>
<dbReference type="Proteomes" id="UP001144341">
    <property type="component" value="Unassembled WGS sequence"/>
</dbReference>
<evidence type="ECO:0000313" key="4">
    <source>
        <dbReference type="Proteomes" id="UP001144341"/>
    </source>
</evidence>
<dbReference type="EMBL" id="JAPWGL010000007">
    <property type="protein sequence ID" value="MCZ4225573.1"/>
    <property type="molecule type" value="Genomic_DNA"/>
</dbReference>
<proteinExistence type="inferred from homology"/>
<reference evidence="3" key="1">
    <citation type="submission" date="2022-12" db="EMBL/GenBank/DDBJ databases">
        <title>Genome sequence of SJ11.</title>
        <authorList>
            <person name="Woo H."/>
        </authorList>
    </citation>
    <scope>NUCLEOTIDE SEQUENCE</scope>
    <source>
        <strain evidence="3">SJ11</strain>
    </source>
</reference>
<name>A0ABT4L312_9SPHI</name>
<evidence type="ECO:0000256" key="1">
    <source>
        <dbReference type="ARBA" id="ARBA00008635"/>
    </source>
</evidence>
<dbReference type="InterPro" id="IPR007837">
    <property type="entry name" value="DinB"/>
</dbReference>
<dbReference type="PANTHER" id="PTHR37302">
    <property type="entry name" value="SLR1116 PROTEIN"/>
    <property type="match status" value="1"/>
</dbReference>
<comment type="caution">
    <text evidence="3">The sequence shown here is derived from an EMBL/GenBank/DDBJ whole genome shotgun (WGS) entry which is preliminary data.</text>
</comment>
<protein>
    <recommendedName>
        <fullName evidence="5">Damage-inducible protein DinB</fullName>
    </recommendedName>
</protein>